<sequence>MRTLEWDNMGVKTDGRQLHHLPFARDIVLITPDICQEERMLAGFDKACGNIGLRLHLTETMFIKNRLVSLTSFTLNETNISECSSYVYLGREINMMNDVAPELGRRKRAAWGAFKNIEDVMKIAKNTGLRAHQRFFLP</sequence>
<name>A0A0K0CZR5_ANGCA</name>
<protein>
    <submittedName>
        <fullName evidence="2">Reverse transcriptase domain-containing protein</fullName>
    </submittedName>
</protein>
<organism evidence="1 2">
    <name type="scientific">Angiostrongylus cantonensis</name>
    <name type="common">Rat lungworm</name>
    <dbReference type="NCBI Taxonomy" id="6313"/>
    <lineage>
        <taxon>Eukaryota</taxon>
        <taxon>Metazoa</taxon>
        <taxon>Ecdysozoa</taxon>
        <taxon>Nematoda</taxon>
        <taxon>Chromadorea</taxon>
        <taxon>Rhabditida</taxon>
        <taxon>Rhabditina</taxon>
        <taxon>Rhabditomorpha</taxon>
        <taxon>Strongyloidea</taxon>
        <taxon>Metastrongylidae</taxon>
        <taxon>Angiostrongylus</taxon>
    </lineage>
</organism>
<evidence type="ECO:0000313" key="1">
    <source>
        <dbReference type="Proteomes" id="UP000035642"/>
    </source>
</evidence>
<reference evidence="1" key="1">
    <citation type="submission" date="2012-09" db="EMBL/GenBank/DDBJ databases">
        <authorList>
            <person name="Martin A.A."/>
        </authorList>
    </citation>
    <scope>NUCLEOTIDE SEQUENCE</scope>
</reference>
<dbReference type="WBParaSite" id="ACAC_0000324701-mRNA-1">
    <property type="protein sequence ID" value="ACAC_0000324701-mRNA-1"/>
    <property type="gene ID" value="ACAC_0000324701"/>
</dbReference>
<accession>A0A0K0CZR5</accession>
<dbReference type="AlphaFoldDB" id="A0A0K0CZR5"/>
<reference evidence="2" key="2">
    <citation type="submission" date="2017-02" db="UniProtKB">
        <authorList>
            <consortium name="WormBaseParasite"/>
        </authorList>
    </citation>
    <scope>IDENTIFICATION</scope>
</reference>
<keyword evidence="1" id="KW-1185">Reference proteome</keyword>
<proteinExistence type="predicted"/>
<dbReference type="Proteomes" id="UP000035642">
    <property type="component" value="Unassembled WGS sequence"/>
</dbReference>
<evidence type="ECO:0000313" key="2">
    <source>
        <dbReference type="WBParaSite" id="ACAC_0000324701-mRNA-1"/>
    </source>
</evidence>